<accession>A0ABW3M458</accession>
<reference evidence="3" key="1">
    <citation type="journal article" date="2019" name="Int. J. Syst. Evol. Microbiol.">
        <title>The Global Catalogue of Microorganisms (GCM) 10K type strain sequencing project: providing services to taxonomists for standard genome sequencing and annotation.</title>
        <authorList>
            <consortium name="The Broad Institute Genomics Platform"/>
            <consortium name="The Broad Institute Genome Sequencing Center for Infectious Disease"/>
            <person name="Wu L."/>
            <person name="Ma J."/>
        </authorList>
    </citation>
    <scope>NUCLEOTIDE SEQUENCE [LARGE SCALE GENOMIC DNA]</scope>
    <source>
        <strain evidence="3">JCM 31486</strain>
    </source>
</reference>
<keyword evidence="3" id="KW-1185">Reference proteome</keyword>
<name>A0ABW3M458_9PSEU</name>
<evidence type="ECO:0000313" key="3">
    <source>
        <dbReference type="Proteomes" id="UP001597045"/>
    </source>
</evidence>
<dbReference type="Proteomes" id="UP001597045">
    <property type="component" value="Unassembled WGS sequence"/>
</dbReference>
<feature type="transmembrane region" description="Helical" evidence="1">
    <location>
        <begin position="10"/>
        <end position="27"/>
    </location>
</feature>
<protein>
    <recommendedName>
        <fullName evidence="4">MFS transporter</fullName>
    </recommendedName>
</protein>
<evidence type="ECO:0000313" key="2">
    <source>
        <dbReference type="EMBL" id="MFD1045465.1"/>
    </source>
</evidence>
<dbReference type="EMBL" id="JBHTIS010000309">
    <property type="protein sequence ID" value="MFD1045465.1"/>
    <property type="molecule type" value="Genomic_DNA"/>
</dbReference>
<organism evidence="2 3">
    <name type="scientific">Kibdelosporangium lantanae</name>
    <dbReference type="NCBI Taxonomy" id="1497396"/>
    <lineage>
        <taxon>Bacteria</taxon>
        <taxon>Bacillati</taxon>
        <taxon>Actinomycetota</taxon>
        <taxon>Actinomycetes</taxon>
        <taxon>Pseudonocardiales</taxon>
        <taxon>Pseudonocardiaceae</taxon>
        <taxon>Kibdelosporangium</taxon>
    </lineage>
</organism>
<evidence type="ECO:0000256" key="1">
    <source>
        <dbReference type="SAM" id="Phobius"/>
    </source>
</evidence>
<gene>
    <name evidence="2" type="ORF">ACFQ1S_07630</name>
</gene>
<keyword evidence="1" id="KW-1133">Transmembrane helix</keyword>
<keyword evidence="1" id="KW-0812">Transmembrane</keyword>
<sequence>MTTAPLSTRVLWFVCLCSALYVGWWMYDTYVTHPFVFMDLDAYSLGVACAGGSL</sequence>
<proteinExistence type="predicted"/>
<evidence type="ECO:0008006" key="4">
    <source>
        <dbReference type="Google" id="ProtNLM"/>
    </source>
</evidence>
<comment type="caution">
    <text evidence="2">The sequence shown here is derived from an EMBL/GenBank/DDBJ whole genome shotgun (WGS) entry which is preliminary data.</text>
</comment>
<keyword evidence="1" id="KW-0472">Membrane</keyword>